<dbReference type="Pfam" id="PF00534">
    <property type="entry name" value="Glycos_transf_1"/>
    <property type="match status" value="1"/>
</dbReference>
<accession>A0ABD6B0M0</accession>
<dbReference type="InterPro" id="IPR001296">
    <property type="entry name" value="Glyco_trans_1"/>
</dbReference>
<feature type="domain" description="Glycosyltransferase subfamily 4-like N-terminal" evidence="3">
    <location>
        <begin position="16"/>
        <end position="203"/>
    </location>
</feature>
<feature type="domain" description="Glycosyl transferase family 1" evidence="2">
    <location>
        <begin position="220"/>
        <end position="386"/>
    </location>
</feature>
<reference evidence="4 5" key="1">
    <citation type="journal article" date="2019" name="Int. J. Syst. Evol. Microbiol.">
        <title>The Global Catalogue of Microorganisms (GCM) 10K type strain sequencing project: providing services to taxonomists for standard genome sequencing and annotation.</title>
        <authorList>
            <consortium name="The Broad Institute Genomics Platform"/>
            <consortium name="The Broad Institute Genome Sequencing Center for Infectious Disease"/>
            <person name="Wu L."/>
            <person name="Ma J."/>
        </authorList>
    </citation>
    <scope>NUCLEOTIDE SEQUENCE [LARGE SCALE GENOMIC DNA]</scope>
    <source>
        <strain evidence="4 5">CGMCC 1.12563</strain>
    </source>
</reference>
<gene>
    <name evidence="4" type="ORF">ACFSBT_20820</name>
</gene>
<dbReference type="CDD" id="cd03794">
    <property type="entry name" value="GT4_WbuB-like"/>
    <property type="match status" value="1"/>
</dbReference>
<comment type="caution">
    <text evidence="4">The sequence shown here is derived from an EMBL/GenBank/DDBJ whole genome shotgun (WGS) entry which is preliminary data.</text>
</comment>
<dbReference type="PANTHER" id="PTHR12526">
    <property type="entry name" value="GLYCOSYLTRANSFERASE"/>
    <property type="match status" value="1"/>
</dbReference>
<evidence type="ECO:0000259" key="2">
    <source>
        <dbReference type="Pfam" id="PF00534"/>
    </source>
</evidence>
<proteinExistence type="predicted"/>
<keyword evidence="5" id="KW-1185">Reference proteome</keyword>
<name>A0ABD6B0M0_9EURY</name>
<dbReference type="PANTHER" id="PTHR12526:SF600">
    <property type="entry name" value="GLYCOSYL TRANSFERASE GROUP 1"/>
    <property type="match status" value="1"/>
</dbReference>
<feature type="region of interest" description="Disordered" evidence="1">
    <location>
        <begin position="409"/>
        <end position="428"/>
    </location>
</feature>
<dbReference type="Pfam" id="PF13579">
    <property type="entry name" value="Glyco_trans_4_4"/>
    <property type="match status" value="1"/>
</dbReference>
<dbReference type="RefSeq" id="WP_250875655.1">
    <property type="nucleotide sequence ID" value="NZ_JALXFV010000011.1"/>
</dbReference>
<dbReference type="Gene3D" id="3.40.50.2000">
    <property type="entry name" value="Glycogen Phosphorylase B"/>
    <property type="match status" value="2"/>
</dbReference>
<dbReference type="AlphaFoldDB" id="A0ABD6B0M0"/>
<evidence type="ECO:0000313" key="5">
    <source>
        <dbReference type="Proteomes" id="UP001597187"/>
    </source>
</evidence>
<sequence length="428" mass="47726">MHVGMVLRGAFPHDIRVEKEARSLVAAGYEVSLLCLAREDDDGRASEPQRERVEGISVHRIPRRERYNGPYRTVKTVRFLLTLTDVIWKQEIDRFVRETEVDALHVHDLPLVRTAQSVADAHGLSLVADLHENYPEAARQWRMGMARPRRTVQTVFTPYRRLRRLERDCVRRADHVLATTPEGRVHYVEDCGADPESVSVVSNTVDLDAYDTSAAPVEGYDGEFVVSYVGSFGPHRGLESLIDAMPALVERVPNARLLLVGAAGEDAYDEALRERAAATGVADRITFTGWVDLADVPRYVAASNVCAVPHAHNPHTATTVPHKLFQYMASRKPVLVSDVPTLARVVEDADCGVVVPAGDHDAVAERLADLASDDTRRSRLGENAREAAEKAYNWEREGDRLDAIYRQLDERDGDTASGRPDRRHSLYA</sequence>
<dbReference type="SUPFAM" id="SSF53756">
    <property type="entry name" value="UDP-Glycosyltransferase/glycogen phosphorylase"/>
    <property type="match status" value="1"/>
</dbReference>
<protein>
    <submittedName>
        <fullName evidence="4">Glycosyltransferase family 4 protein</fullName>
    </submittedName>
</protein>
<dbReference type="Proteomes" id="UP001597187">
    <property type="component" value="Unassembled WGS sequence"/>
</dbReference>
<dbReference type="InterPro" id="IPR028098">
    <property type="entry name" value="Glyco_trans_4-like_N"/>
</dbReference>
<evidence type="ECO:0000313" key="4">
    <source>
        <dbReference type="EMBL" id="MFD1515730.1"/>
    </source>
</evidence>
<dbReference type="EMBL" id="JBHUDC010000011">
    <property type="protein sequence ID" value="MFD1515730.1"/>
    <property type="molecule type" value="Genomic_DNA"/>
</dbReference>
<organism evidence="4 5">
    <name type="scientific">Halomarina rubra</name>
    <dbReference type="NCBI Taxonomy" id="2071873"/>
    <lineage>
        <taxon>Archaea</taxon>
        <taxon>Methanobacteriati</taxon>
        <taxon>Methanobacteriota</taxon>
        <taxon>Stenosarchaea group</taxon>
        <taxon>Halobacteria</taxon>
        <taxon>Halobacteriales</taxon>
        <taxon>Natronomonadaceae</taxon>
        <taxon>Halomarina</taxon>
    </lineage>
</organism>
<evidence type="ECO:0000259" key="3">
    <source>
        <dbReference type="Pfam" id="PF13579"/>
    </source>
</evidence>
<evidence type="ECO:0000256" key="1">
    <source>
        <dbReference type="SAM" id="MobiDB-lite"/>
    </source>
</evidence>